<comment type="subcellular location">
    <subcellularLocation>
        <location evidence="1">Membrane</location>
        <topology evidence="1">Single-pass type IV membrane protein</topology>
    </subcellularLocation>
    <subcellularLocation>
        <location evidence="2 13">Mitochondrion matrix</location>
    </subcellularLocation>
</comment>
<feature type="domain" description="Lon N-terminal" evidence="18">
    <location>
        <begin position="344"/>
        <end position="584"/>
    </location>
</feature>
<dbReference type="HAMAP" id="MF_03120">
    <property type="entry name" value="lonm_euk"/>
    <property type="match status" value="1"/>
</dbReference>
<protein>
    <recommendedName>
        <fullName evidence="13">Lon protease homolog, mitochondrial</fullName>
        <ecNumber evidence="13">3.4.21.53</ecNumber>
    </recommendedName>
</protein>
<dbReference type="Gene3D" id="1.10.8.60">
    <property type="match status" value="1"/>
</dbReference>
<dbReference type="InterPro" id="IPR020568">
    <property type="entry name" value="Ribosomal_Su5_D2-typ_SF"/>
</dbReference>
<evidence type="ECO:0000256" key="14">
    <source>
        <dbReference type="PROSITE-ProRule" id="PRU01122"/>
    </source>
</evidence>
<keyword evidence="4 13" id="KW-0645">Protease</keyword>
<dbReference type="SUPFAM" id="SSF52540">
    <property type="entry name" value="P-loop containing nucleoside triphosphate hydrolases"/>
    <property type="match status" value="1"/>
</dbReference>
<evidence type="ECO:0000256" key="6">
    <source>
        <dbReference type="ARBA" id="ARBA00022801"/>
    </source>
</evidence>
<dbReference type="GO" id="GO:0034599">
    <property type="term" value="P:cellular response to oxidative stress"/>
    <property type="evidence" value="ECO:0007669"/>
    <property type="project" value="UniProtKB-UniRule"/>
</dbReference>
<evidence type="ECO:0000256" key="4">
    <source>
        <dbReference type="ARBA" id="ARBA00022670"/>
    </source>
</evidence>
<dbReference type="Gene3D" id="1.20.58.70">
    <property type="match status" value="1"/>
</dbReference>
<feature type="domain" description="Lon proteolytic" evidence="17">
    <location>
        <begin position="956"/>
        <end position="1139"/>
    </location>
</feature>
<dbReference type="InterPro" id="IPR000727">
    <property type="entry name" value="T_SNARE_dom"/>
</dbReference>
<feature type="active site" evidence="13 14">
    <location>
        <position position="1046"/>
    </location>
</feature>
<dbReference type="OrthoDB" id="2411602at2759"/>
<dbReference type="InterPro" id="IPR046336">
    <property type="entry name" value="Lon_prtase_N_sf"/>
</dbReference>
<dbReference type="InterPro" id="IPR004815">
    <property type="entry name" value="Lon_bac/euk-typ"/>
</dbReference>
<organism evidence="19 20">
    <name type="scientific">Dinothrombium tinctorium</name>
    <dbReference type="NCBI Taxonomy" id="1965070"/>
    <lineage>
        <taxon>Eukaryota</taxon>
        <taxon>Metazoa</taxon>
        <taxon>Ecdysozoa</taxon>
        <taxon>Arthropoda</taxon>
        <taxon>Chelicerata</taxon>
        <taxon>Arachnida</taxon>
        <taxon>Acari</taxon>
        <taxon>Acariformes</taxon>
        <taxon>Trombidiformes</taxon>
        <taxon>Prostigmata</taxon>
        <taxon>Anystina</taxon>
        <taxon>Parasitengona</taxon>
        <taxon>Trombidioidea</taxon>
        <taxon>Trombidiidae</taxon>
        <taxon>Dinothrombium</taxon>
    </lineage>
</organism>
<dbReference type="FunFam" id="1.20.58.1480:FF:000002">
    <property type="entry name" value="Lon protease homolog, mitochondrial"/>
    <property type="match status" value="1"/>
</dbReference>
<evidence type="ECO:0000256" key="7">
    <source>
        <dbReference type="ARBA" id="ARBA00022825"/>
    </source>
</evidence>
<dbReference type="InterPro" id="IPR008269">
    <property type="entry name" value="Lon_proteolytic"/>
</dbReference>
<dbReference type="Gene3D" id="1.20.58.1480">
    <property type="match status" value="1"/>
</dbReference>
<dbReference type="GO" id="GO:0070407">
    <property type="term" value="P:oxidation-dependent protein catabolic process"/>
    <property type="evidence" value="ECO:0007669"/>
    <property type="project" value="UniProtKB-UniRule"/>
</dbReference>
<dbReference type="GO" id="GO:0016192">
    <property type="term" value="P:vesicle-mediated transport"/>
    <property type="evidence" value="ECO:0007669"/>
    <property type="project" value="InterPro"/>
</dbReference>
<evidence type="ECO:0000256" key="12">
    <source>
        <dbReference type="ARBA" id="ARBA00050665"/>
    </source>
</evidence>
<dbReference type="CDD" id="cd15844">
    <property type="entry name" value="SNARE_syntaxin5"/>
    <property type="match status" value="1"/>
</dbReference>
<dbReference type="PANTHER" id="PTHR43718:SF2">
    <property type="entry name" value="LON PROTEASE HOMOLOG, MITOCHONDRIAL"/>
    <property type="match status" value="1"/>
</dbReference>
<keyword evidence="10 13" id="KW-0238">DNA-binding</keyword>
<dbReference type="FunFam" id="3.30.230.10:FF:000015">
    <property type="entry name" value="Lon protease homolog, mitochondrial"/>
    <property type="match status" value="1"/>
</dbReference>
<keyword evidence="6 13" id="KW-0378">Hydrolase</keyword>
<comment type="similarity">
    <text evidence="3">Belongs to the syntaxin family.</text>
</comment>
<dbReference type="GO" id="GO:0005484">
    <property type="term" value="F:SNAP receptor activity"/>
    <property type="evidence" value="ECO:0007669"/>
    <property type="project" value="InterPro"/>
</dbReference>
<dbReference type="GO" id="GO:0043565">
    <property type="term" value="F:sequence-specific DNA binding"/>
    <property type="evidence" value="ECO:0007669"/>
    <property type="project" value="UniProtKB-UniRule"/>
</dbReference>
<dbReference type="PROSITE" id="PS51786">
    <property type="entry name" value="LON_PROTEOLYTIC"/>
    <property type="match status" value="1"/>
</dbReference>
<dbReference type="Pfam" id="PF05739">
    <property type="entry name" value="SNARE"/>
    <property type="match status" value="1"/>
</dbReference>
<keyword evidence="8 15" id="KW-0067">ATP-binding</keyword>
<comment type="caution">
    <text evidence="13">Lacks conserved residue(s) required for the propagation of feature annotation.</text>
</comment>
<dbReference type="SUPFAM" id="SSF54211">
    <property type="entry name" value="Ribosomal protein S5 domain 2-like"/>
    <property type="match status" value="1"/>
</dbReference>
<evidence type="ECO:0000313" key="19">
    <source>
        <dbReference type="EMBL" id="RWS17211.1"/>
    </source>
</evidence>
<dbReference type="GO" id="GO:0016020">
    <property type="term" value="C:membrane"/>
    <property type="evidence" value="ECO:0007669"/>
    <property type="project" value="UniProtKB-SubCell"/>
</dbReference>
<dbReference type="GO" id="GO:0007005">
    <property type="term" value="P:mitochondrion organization"/>
    <property type="evidence" value="ECO:0007669"/>
    <property type="project" value="TreeGrafter"/>
</dbReference>
<gene>
    <name evidence="19" type="ORF">B4U79_13050</name>
</gene>
<dbReference type="NCBIfam" id="TIGR00763">
    <property type="entry name" value="lon"/>
    <property type="match status" value="1"/>
</dbReference>
<keyword evidence="7 13" id="KW-0720">Serine protease</keyword>
<dbReference type="GO" id="GO:0006886">
    <property type="term" value="P:intracellular protein transport"/>
    <property type="evidence" value="ECO:0007669"/>
    <property type="project" value="InterPro"/>
</dbReference>
<dbReference type="InterPro" id="IPR015947">
    <property type="entry name" value="PUA-like_sf"/>
</dbReference>
<dbReference type="InterPro" id="IPR008268">
    <property type="entry name" value="Peptidase_S16_AS"/>
</dbReference>
<comment type="similarity">
    <text evidence="13 14 15">Belongs to the peptidase S16 family.</text>
</comment>
<evidence type="ECO:0000256" key="11">
    <source>
        <dbReference type="ARBA" id="ARBA00023128"/>
    </source>
</evidence>
<dbReference type="EC" id="3.4.21.53" evidence="13"/>
<dbReference type="AlphaFoldDB" id="A0A443RPI8"/>
<dbReference type="Pfam" id="PF22667">
    <property type="entry name" value="Lon_lid"/>
    <property type="match status" value="1"/>
</dbReference>
<dbReference type="InterPro" id="IPR027503">
    <property type="entry name" value="Lonm_euk"/>
</dbReference>
<keyword evidence="9" id="KW-0809">Transit peptide</keyword>
<dbReference type="Pfam" id="PF00004">
    <property type="entry name" value="AAA"/>
    <property type="match status" value="1"/>
</dbReference>
<dbReference type="FunFam" id="1.10.8.60:FF:000043">
    <property type="entry name" value="Lon protease homolog, mitochondrial"/>
    <property type="match status" value="1"/>
</dbReference>
<dbReference type="PROSITE" id="PS51787">
    <property type="entry name" value="LON_N"/>
    <property type="match status" value="1"/>
</dbReference>
<dbReference type="PRINTS" id="PR00830">
    <property type="entry name" value="ENDOLAPTASE"/>
</dbReference>
<dbReference type="GO" id="GO:0016887">
    <property type="term" value="F:ATP hydrolysis activity"/>
    <property type="evidence" value="ECO:0007669"/>
    <property type="project" value="UniProtKB-UniRule"/>
</dbReference>
<dbReference type="InterPro" id="IPR010989">
    <property type="entry name" value="SNARE"/>
</dbReference>
<evidence type="ECO:0000256" key="10">
    <source>
        <dbReference type="ARBA" id="ARBA00023125"/>
    </source>
</evidence>
<dbReference type="SUPFAM" id="SSF47661">
    <property type="entry name" value="t-snare proteins"/>
    <property type="match status" value="1"/>
</dbReference>
<dbReference type="SUPFAM" id="SSF88697">
    <property type="entry name" value="PUA domain-like"/>
    <property type="match status" value="2"/>
</dbReference>
<keyword evidence="20" id="KW-1185">Reference proteome</keyword>
<dbReference type="SMART" id="SM00464">
    <property type="entry name" value="LON"/>
    <property type="match status" value="1"/>
</dbReference>
<evidence type="ECO:0000259" key="17">
    <source>
        <dbReference type="PROSITE" id="PS51786"/>
    </source>
</evidence>
<comment type="subunit">
    <text evidence="13">Homohexamer or homoheptamer. Organized in a ring with a central cavity.</text>
</comment>
<dbReference type="FunFam" id="1.20.5.5270:FF:000001">
    <property type="entry name" value="Lon protease homolog, mitochondrial"/>
    <property type="match status" value="1"/>
</dbReference>
<keyword evidence="11 13" id="KW-0496">Mitochondrion</keyword>
<comment type="caution">
    <text evidence="19">The sequence shown here is derived from an EMBL/GenBank/DDBJ whole genome shotgun (WGS) entry which is preliminary data.</text>
</comment>
<dbReference type="Gene3D" id="3.30.230.10">
    <property type="match status" value="1"/>
</dbReference>
<dbReference type="InterPro" id="IPR054594">
    <property type="entry name" value="Lon_lid"/>
</dbReference>
<evidence type="ECO:0000256" key="5">
    <source>
        <dbReference type="ARBA" id="ARBA00022741"/>
    </source>
</evidence>
<evidence type="ECO:0000259" key="18">
    <source>
        <dbReference type="PROSITE" id="PS51787"/>
    </source>
</evidence>
<dbReference type="GO" id="GO:0004252">
    <property type="term" value="F:serine-type endopeptidase activity"/>
    <property type="evidence" value="ECO:0007669"/>
    <property type="project" value="UniProtKB-UniRule"/>
</dbReference>
<dbReference type="Gene3D" id="3.40.50.300">
    <property type="entry name" value="P-loop containing nucleotide triphosphate hydrolases"/>
    <property type="match status" value="2"/>
</dbReference>
<evidence type="ECO:0000256" key="3">
    <source>
        <dbReference type="ARBA" id="ARBA00009063"/>
    </source>
</evidence>
<dbReference type="EMBL" id="NCKU01000107">
    <property type="protein sequence ID" value="RWS17211.1"/>
    <property type="molecule type" value="Genomic_DNA"/>
</dbReference>
<comment type="catalytic activity">
    <reaction evidence="12 13">
        <text>Hydrolysis of proteins in presence of ATP.</text>
        <dbReference type="EC" id="3.4.21.53"/>
    </reaction>
</comment>
<evidence type="ECO:0000313" key="20">
    <source>
        <dbReference type="Proteomes" id="UP000285301"/>
    </source>
</evidence>
<dbReference type="Gene3D" id="1.20.5.5270">
    <property type="match status" value="1"/>
</dbReference>
<proteinExistence type="inferred from homology"/>
<sequence>MARDRTSEFISTVKLMEAKPQWMNNELRSRKKPSSGSSGAFASVKNEHYMSFMRGSRQIAKDLYLTYQKLEKLNELTKKKTVFDGDETSNQLNELIYIIKQDIDSLNKQIQTLRQHQLESSFNRNANIESHSKNVVLSLQQKLASVSGNFKSTLEQRTQNMQQQKMRREQFVGAQNISSHMNGSTVIDFENSPNFRSTELSVPQKQSQLLLYEDNTTQYLEERTNAMQSIESTIVELGTIFNQLATMVQQQEEVITRIDSNITDTALNVEAAHESLLRYFQTVTNNRWLILKQLSATFVRPYCDKPESEETVTENVEGEEESGTLQEINSALTAVTVPELFPYVPVICVNRYPVFPRFIKMIEITNPSLMALIRRKVKLNQPYAGVFLKREESSEQEVVERLEDIYPVGTFVQIHELQDLGNKLRMVVMAHRRIKIIKQIADDSETTEKASRRRRRNNLKAKNDIKNDVRSDEHVEVVQKPQPLLMVEVENIAHEKFELTEEVKALTQEIVKTIRDIISLNPLYRESVQQMMQAGQRVVDNPLYLSDLGAALTGAEPSELQAILEETNIPKRLYATLALLKKEYELSKLQQKIGKEVEEKVKQQHRRYMLQEQLKVIKKELGLEKDDKDAIEEKFRARLKELNVPPHVMEVIEEELNKLSFLDNHSSEFSVTRNYLDWLTSLPWGKSSEENLDLKRAREVLEQDHYGMEDIKKRILEFIAVSQLKGKVQGKILCFYGPPGYFRFSVGGMTDVAEIKGHRRTYVGAMPGKMIQCLKKTKTENPLVLIDEVDKIGKGYQGDPASALLELLDPEQNANFLDHYLDVNVDLSKVLFICTANVVDTIPEPLRDRMEMIEVSGYVAQEKLAIAENYLIPQAREMAGVTAEKASISKDALEKTIKQYCRESGVRNLQKQIEKIMRKSAYKIVNNEAETIEVTEENLQDFIGKPIFTHDRMYEVTPPGVVMGLAWTSHGGSTLFIETTKRNKKDEGGSLRLTGHLGDVMKESADIAFSYAKSFLHKIDPENDFLERGQIHLHVPEGATPKDGPSAGCTMVTALLSLALNKSIRQNVAMTGELSLTGKVLPVGGIKEKTIAARRANVNCIILPEENRKDFSDLPEFIRAGLEVYFVNDYKQIYDICFS</sequence>
<accession>A0A443RPI8</accession>
<dbReference type="InterPro" id="IPR014721">
    <property type="entry name" value="Ribsml_uS5_D2-typ_fold_subgr"/>
</dbReference>
<evidence type="ECO:0000256" key="8">
    <source>
        <dbReference type="ARBA" id="ARBA00022840"/>
    </source>
</evidence>
<dbReference type="PROSITE" id="PS00914">
    <property type="entry name" value="SYNTAXIN"/>
    <property type="match status" value="1"/>
</dbReference>
<dbReference type="Pfam" id="PF02190">
    <property type="entry name" value="LON_substr_bdg"/>
    <property type="match status" value="1"/>
</dbReference>
<dbReference type="STRING" id="1965070.A0A443RPI8"/>
<dbReference type="PROSITE" id="PS01046">
    <property type="entry name" value="LON_SER"/>
    <property type="match status" value="1"/>
</dbReference>
<dbReference type="Pfam" id="PF05362">
    <property type="entry name" value="Lon_C"/>
    <property type="match status" value="1"/>
</dbReference>
<dbReference type="InterPro" id="IPR003959">
    <property type="entry name" value="ATPase_AAA_core"/>
</dbReference>
<evidence type="ECO:0000256" key="9">
    <source>
        <dbReference type="ARBA" id="ARBA00022946"/>
    </source>
</evidence>
<dbReference type="GO" id="GO:0051131">
    <property type="term" value="P:chaperone-mediated protein complex assembly"/>
    <property type="evidence" value="ECO:0007669"/>
    <property type="project" value="UniProtKB-UniRule"/>
</dbReference>
<name>A0A443RPI8_9ACAR</name>
<feature type="active site" evidence="13 14">
    <location>
        <position position="1089"/>
    </location>
</feature>
<dbReference type="FunFam" id="3.40.50.300:FF:000021">
    <property type="entry name" value="Lon protease homolog"/>
    <property type="match status" value="1"/>
</dbReference>
<dbReference type="GO" id="GO:0003697">
    <property type="term" value="F:single-stranded DNA binding"/>
    <property type="evidence" value="ECO:0007669"/>
    <property type="project" value="TreeGrafter"/>
</dbReference>
<dbReference type="InterPro" id="IPR027065">
    <property type="entry name" value="Lon_Prtase"/>
</dbReference>
<keyword evidence="5 15" id="KW-0547">Nucleotide-binding</keyword>
<comment type="function">
    <text evidence="13">ATP-dependent serine protease that mediates the selective degradation of misfolded, unassembled or oxidatively damaged polypeptides as well as certain short-lived regulatory proteins in the mitochondrial matrix. May also have a chaperone function in the assembly of inner membrane protein complexes. Participates in the regulation of mitochondrial gene expression and in the maintenance of the integrity of the mitochondrial genome. Binds to mitochondrial DNA in a site-specific manner.</text>
</comment>
<evidence type="ECO:0000259" key="16">
    <source>
        <dbReference type="PROSITE" id="PS50192"/>
    </source>
</evidence>
<evidence type="ECO:0000256" key="15">
    <source>
        <dbReference type="RuleBase" id="RU000591"/>
    </source>
</evidence>
<dbReference type="FunFam" id="2.30.130.40:FF:000004">
    <property type="entry name" value="Lon protease homolog, mitochondrial"/>
    <property type="match status" value="1"/>
</dbReference>
<feature type="domain" description="T-SNARE coiled-coil homology" evidence="16">
    <location>
        <begin position="217"/>
        <end position="279"/>
    </location>
</feature>
<dbReference type="SMART" id="SM00397">
    <property type="entry name" value="t_SNARE"/>
    <property type="match status" value="1"/>
</dbReference>
<dbReference type="PROSITE" id="PS50192">
    <property type="entry name" value="T_SNARE"/>
    <property type="match status" value="1"/>
</dbReference>
<dbReference type="InterPro" id="IPR027417">
    <property type="entry name" value="P-loop_NTPase"/>
</dbReference>
<dbReference type="GO" id="GO:0005524">
    <property type="term" value="F:ATP binding"/>
    <property type="evidence" value="ECO:0007669"/>
    <property type="project" value="UniProtKB-UniRule"/>
</dbReference>
<dbReference type="InterPro" id="IPR003111">
    <property type="entry name" value="Lon_prtase_N"/>
</dbReference>
<dbReference type="InterPro" id="IPR006012">
    <property type="entry name" value="Syntaxin/epimorphin_CS"/>
</dbReference>
<dbReference type="PANTHER" id="PTHR43718">
    <property type="entry name" value="LON PROTEASE"/>
    <property type="match status" value="1"/>
</dbReference>
<dbReference type="Proteomes" id="UP000285301">
    <property type="component" value="Unassembled WGS sequence"/>
</dbReference>
<dbReference type="GO" id="GO:0006515">
    <property type="term" value="P:protein quality control for misfolded or incompletely synthesized proteins"/>
    <property type="evidence" value="ECO:0007669"/>
    <property type="project" value="UniProtKB-UniRule"/>
</dbReference>
<reference evidence="19 20" key="1">
    <citation type="journal article" date="2018" name="Gigascience">
        <title>Genomes of trombidid mites reveal novel predicted allergens and laterally-transferred genes associated with secondary metabolism.</title>
        <authorList>
            <person name="Dong X."/>
            <person name="Chaisiri K."/>
            <person name="Xia D."/>
            <person name="Armstrong S.D."/>
            <person name="Fang Y."/>
            <person name="Donnelly M.J."/>
            <person name="Kadowaki T."/>
            <person name="McGarry J.W."/>
            <person name="Darby A.C."/>
            <person name="Makepeace B.L."/>
        </authorList>
    </citation>
    <scope>NUCLEOTIDE SEQUENCE [LARGE SCALE GENOMIC DNA]</scope>
    <source>
        <strain evidence="19">UoL-WK</strain>
    </source>
</reference>
<evidence type="ECO:0000256" key="13">
    <source>
        <dbReference type="HAMAP-Rule" id="MF_03120"/>
    </source>
</evidence>
<dbReference type="CDD" id="cd19500">
    <property type="entry name" value="RecA-like_Lon"/>
    <property type="match status" value="1"/>
</dbReference>
<evidence type="ECO:0000256" key="1">
    <source>
        <dbReference type="ARBA" id="ARBA00004211"/>
    </source>
</evidence>
<dbReference type="GO" id="GO:0004176">
    <property type="term" value="F:ATP-dependent peptidase activity"/>
    <property type="evidence" value="ECO:0007669"/>
    <property type="project" value="UniProtKB-UniRule"/>
</dbReference>
<evidence type="ECO:0000256" key="2">
    <source>
        <dbReference type="ARBA" id="ARBA00004305"/>
    </source>
</evidence>
<dbReference type="GO" id="GO:0005759">
    <property type="term" value="C:mitochondrial matrix"/>
    <property type="evidence" value="ECO:0007669"/>
    <property type="project" value="UniProtKB-SubCell"/>
</dbReference>
<dbReference type="Gene3D" id="2.30.130.40">
    <property type="entry name" value="LON domain-like"/>
    <property type="match status" value="1"/>
</dbReference>